<evidence type="ECO:0000313" key="13">
    <source>
        <dbReference type="Proteomes" id="UP001152888"/>
    </source>
</evidence>
<evidence type="ECO:0000256" key="2">
    <source>
        <dbReference type="ARBA" id="ARBA00001946"/>
    </source>
</evidence>
<comment type="similarity">
    <text evidence="3 9">Belongs to the PP2C family.</text>
</comment>
<dbReference type="GO" id="GO:0046872">
    <property type="term" value="F:metal ion binding"/>
    <property type="evidence" value="ECO:0007669"/>
    <property type="project" value="UniProtKB-KW"/>
</dbReference>
<dbReference type="FunFam" id="3.60.40.10:FF:000016">
    <property type="entry name" value="Protein phosphatase 2C"/>
    <property type="match status" value="1"/>
</dbReference>
<evidence type="ECO:0000313" key="12">
    <source>
        <dbReference type="EMBL" id="CAH1958062.1"/>
    </source>
</evidence>
<dbReference type="InterPro" id="IPR000222">
    <property type="entry name" value="PP2C_BS"/>
</dbReference>
<dbReference type="InterPro" id="IPR001932">
    <property type="entry name" value="PPM-type_phosphatase-like_dom"/>
</dbReference>
<evidence type="ECO:0000256" key="10">
    <source>
        <dbReference type="SAM" id="MobiDB-lite"/>
    </source>
</evidence>
<name>A0A9P0NVJ6_ACAOB</name>
<evidence type="ECO:0000256" key="1">
    <source>
        <dbReference type="ARBA" id="ARBA00001936"/>
    </source>
</evidence>
<dbReference type="PANTHER" id="PTHR13832:SF565">
    <property type="entry name" value="AT28366P-RELATED"/>
    <property type="match status" value="1"/>
</dbReference>
<dbReference type="EMBL" id="CAKOFQ010006675">
    <property type="protein sequence ID" value="CAH1958062.1"/>
    <property type="molecule type" value="Genomic_DNA"/>
</dbReference>
<feature type="region of interest" description="Disordered" evidence="10">
    <location>
        <begin position="350"/>
        <end position="383"/>
    </location>
</feature>
<keyword evidence="13" id="KW-1185">Reference proteome</keyword>
<keyword evidence="5" id="KW-0479">Metal-binding</keyword>
<dbReference type="SMART" id="SM00332">
    <property type="entry name" value="PP2Cc"/>
    <property type="match status" value="1"/>
</dbReference>
<dbReference type="InterPro" id="IPR015655">
    <property type="entry name" value="PP2C"/>
</dbReference>
<evidence type="ECO:0000259" key="11">
    <source>
        <dbReference type="PROSITE" id="PS51746"/>
    </source>
</evidence>
<feature type="compositionally biased region" description="Acidic residues" evidence="10">
    <location>
        <begin position="355"/>
        <end position="369"/>
    </location>
</feature>
<dbReference type="GO" id="GO:0004722">
    <property type="term" value="F:protein serine/threonine phosphatase activity"/>
    <property type="evidence" value="ECO:0007669"/>
    <property type="project" value="UniProtKB-EC"/>
</dbReference>
<dbReference type="InterPro" id="IPR036457">
    <property type="entry name" value="PPM-type-like_dom_sf"/>
</dbReference>
<organism evidence="12 13">
    <name type="scientific">Acanthoscelides obtectus</name>
    <name type="common">Bean weevil</name>
    <name type="synonym">Bruchus obtectus</name>
    <dbReference type="NCBI Taxonomy" id="200917"/>
    <lineage>
        <taxon>Eukaryota</taxon>
        <taxon>Metazoa</taxon>
        <taxon>Ecdysozoa</taxon>
        <taxon>Arthropoda</taxon>
        <taxon>Hexapoda</taxon>
        <taxon>Insecta</taxon>
        <taxon>Pterygota</taxon>
        <taxon>Neoptera</taxon>
        <taxon>Endopterygota</taxon>
        <taxon>Coleoptera</taxon>
        <taxon>Polyphaga</taxon>
        <taxon>Cucujiformia</taxon>
        <taxon>Chrysomeloidea</taxon>
        <taxon>Chrysomelidae</taxon>
        <taxon>Bruchinae</taxon>
        <taxon>Bruchini</taxon>
        <taxon>Acanthoscelides</taxon>
    </lineage>
</organism>
<evidence type="ECO:0000256" key="9">
    <source>
        <dbReference type="RuleBase" id="RU003465"/>
    </source>
</evidence>
<reference evidence="12" key="1">
    <citation type="submission" date="2022-03" db="EMBL/GenBank/DDBJ databases">
        <authorList>
            <person name="Sayadi A."/>
        </authorList>
    </citation>
    <scope>NUCLEOTIDE SEQUENCE</scope>
</reference>
<keyword evidence="8" id="KW-0464">Manganese</keyword>
<gene>
    <name evidence="12" type="ORF">ACAOBT_LOCUS2442</name>
</gene>
<dbReference type="Pfam" id="PF00481">
    <property type="entry name" value="PP2C"/>
    <property type="match status" value="1"/>
</dbReference>
<dbReference type="Proteomes" id="UP001152888">
    <property type="component" value="Unassembled WGS sequence"/>
</dbReference>
<dbReference type="PROSITE" id="PS01032">
    <property type="entry name" value="PPM_1"/>
    <property type="match status" value="1"/>
</dbReference>
<dbReference type="EC" id="3.1.3.16" evidence="4"/>
<evidence type="ECO:0000256" key="3">
    <source>
        <dbReference type="ARBA" id="ARBA00006702"/>
    </source>
</evidence>
<comment type="cofactor">
    <cofactor evidence="1">
        <name>Mn(2+)</name>
        <dbReference type="ChEBI" id="CHEBI:29035"/>
    </cofactor>
</comment>
<comment type="caution">
    <text evidence="12">The sequence shown here is derived from an EMBL/GenBank/DDBJ whole genome shotgun (WGS) entry which is preliminary data.</text>
</comment>
<dbReference type="SUPFAM" id="SSF81606">
    <property type="entry name" value="PP2C-like"/>
    <property type="match status" value="1"/>
</dbReference>
<keyword evidence="7 9" id="KW-0904">Protein phosphatase</keyword>
<dbReference type="AlphaFoldDB" id="A0A9P0NVJ6"/>
<sequence length="383" mass="42847">MNISERITTPFETRNMGQTLSEPVTTRDTACCQDKKFKVGSSCMQGWRVNMEDSHTHLLSLPDDADTAFFAVYDGHGGAKIADYAGRHLHKYVIKRPEYQEGNIAEAMKQGFLETMYCNHFSFAELDNHMRYEESLGNEPSGTTAVTIIIKGNKLYCANVGDSRAVASISGKSEELSEDHKPSNSKEYNRIVAAGGWVDANRVNGSLALSRALGDYAFKRNQYKGPEEQMVIAYPDVVERTIDENWEFIVLACDGIWDVMSTREVVRYVRENIAAGLEPEDICENLMMRCLAPDCQMAGLGCDNMTVVIVALLHGDTYEKLQEKCKVPIVDPTLFEQLLAKVERGEYISSTTFYEPEDQESEEENDESPANEQSGNSEKCGVE</sequence>
<evidence type="ECO:0000256" key="7">
    <source>
        <dbReference type="ARBA" id="ARBA00022912"/>
    </source>
</evidence>
<evidence type="ECO:0000256" key="4">
    <source>
        <dbReference type="ARBA" id="ARBA00013081"/>
    </source>
</evidence>
<feature type="domain" description="PPM-type phosphatase" evidence="11">
    <location>
        <begin position="38"/>
        <end position="312"/>
    </location>
</feature>
<evidence type="ECO:0000256" key="6">
    <source>
        <dbReference type="ARBA" id="ARBA00022801"/>
    </source>
</evidence>
<evidence type="ECO:0000256" key="5">
    <source>
        <dbReference type="ARBA" id="ARBA00022723"/>
    </source>
</evidence>
<accession>A0A9P0NVJ6</accession>
<dbReference type="PANTHER" id="PTHR13832">
    <property type="entry name" value="PROTEIN PHOSPHATASE 2C"/>
    <property type="match status" value="1"/>
</dbReference>
<keyword evidence="6 9" id="KW-0378">Hydrolase</keyword>
<protein>
    <recommendedName>
        <fullName evidence="4">protein-serine/threonine phosphatase</fullName>
        <ecNumber evidence="4">3.1.3.16</ecNumber>
    </recommendedName>
</protein>
<dbReference type="PROSITE" id="PS51746">
    <property type="entry name" value="PPM_2"/>
    <property type="match status" value="1"/>
</dbReference>
<proteinExistence type="inferred from homology"/>
<comment type="cofactor">
    <cofactor evidence="2">
        <name>Mg(2+)</name>
        <dbReference type="ChEBI" id="CHEBI:18420"/>
    </cofactor>
</comment>
<evidence type="ECO:0000256" key="8">
    <source>
        <dbReference type="ARBA" id="ARBA00023211"/>
    </source>
</evidence>
<dbReference type="Gene3D" id="3.60.40.10">
    <property type="entry name" value="PPM-type phosphatase domain"/>
    <property type="match status" value="1"/>
</dbReference>
<dbReference type="CDD" id="cd00143">
    <property type="entry name" value="PP2Cc"/>
    <property type="match status" value="1"/>
</dbReference>